<name>A0A850R9S6_9GAMM</name>
<accession>A0A850R9S6</accession>
<dbReference type="InterPro" id="IPR014861">
    <property type="entry name" value="CNP1-like_dom"/>
</dbReference>
<comment type="caution">
    <text evidence="2">The sequence shown here is derived from an EMBL/GenBank/DDBJ whole genome shotgun (WGS) entry which is preliminary data.</text>
</comment>
<evidence type="ECO:0000313" key="3">
    <source>
        <dbReference type="Proteomes" id="UP000592294"/>
    </source>
</evidence>
<evidence type="ECO:0000313" key="2">
    <source>
        <dbReference type="EMBL" id="NVZ10684.1"/>
    </source>
</evidence>
<keyword evidence="3" id="KW-1185">Reference proteome</keyword>
<proteinExistence type="predicted"/>
<gene>
    <name evidence="2" type="ORF">HW932_15580</name>
</gene>
<feature type="domain" description="CNP1-like uncharacterised" evidence="1">
    <location>
        <begin position="68"/>
        <end position="199"/>
    </location>
</feature>
<dbReference type="EMBL" id="JABZEO010000011">
    <property type="protein sequence ID" value="NVZ10684.1"/>
    <property type="molecule type" value="Genomic_DNA"/>
</dbReference>
<evidence type="ECO:0000259" key="1">
    <source>
        <dbReference type="Pfam" id="PF08750"/>
    </source>
</evidence>
<dbReference type="Proteomes" id="UP000592294">
    <property type="component" value="Unassembled WGS sequence"/>
</dbReference>
<dbReference type="Pfam" id="PF08750">
    <property type="entry name" value="CNP1"/>
    <property type="match status" value="1"/>
</dbReference>
<protein>
    <submittedName>
        <fullName evidence="2">CNP1-like family protein</fullName>
    </submittedName>
</protein>
<dbReference type="AlphaFoldDB" id="A0A850R9S6"/>
<organism evidence="2 3">
    <name type="scientific">Allochromatium humboldtianum</name>
    <dbReference type="NCBI Taxonomy" id="504901"/>
    <lineage>
        <taxon>Bacteria</taxon>
        <taxon>Pseudomonadati</taxon>
        <taxon>Pseudomonadota</taxon>
        <taxon>Gammaproteobacteria</taxon>
        <taxon>Chromatiales</taxon>
        <taxon>Chromatiaceae</taxon>
        <taxon>Allochromatium</taxon>
    </lineage>
</organism>
<sequence length="213" mass="24344">MHSTPDESCRIMVGLLSMHDPRHPMRQTRFTRLYVLFAMLWDTSVLAEDSPFIHEPEPFTPSSVKPGTPWTEALTRLPPLPADADLIEFRLDGSQDSFRYFIDGKHLSVGPDEVVRYTLVARSDTGARNLSFEGIRCTPQGQYRVFAYGTGSGFTPVNEDWREIGPATERYRVELQRHHFCIPRAFKPRPVKDMKRSLQGHIAPRQNSGFLPD</sequence>
<reference evidence="2 3" key="1">
    <citation type="submission" date="2020-06" db="EMBL/GenBank/DDBJ databases">
        <title>Whole-genome sequence of Allochromatium humboldtianum DSM 21881, type strain.</title>
        <authorList>
            <person name="Kyndt J.A."/>
            <person name="Meyer T.E."/>
        </authorList>
    </citation>
    <scope>NUCLEOTIDE SEQUENCE [LARGE SCALE GENOMIC DNA]</scope>
    <source>
        <strain evidence="2 3">DSM 21881</strain>
    </source>
</reference>